<dbReference type="InterPro" id="IPR006343">
    <property type="entry name" value="DnaB/C_C"/>
</dbReference>
<dbReference type="AlphaFoldDB" id="A0A417YJY3"/>
<dbReference type="OrthoDB" id="1047417at2"/>
<comment type="similarity">
    <text evidence="1">Belongs to the DnaB/DnaD family.</text>
</comment>
<dbReference type="PANTHER" id="PTHR39196:SF1">
    <property type="entry name" value="PRIMOSOME, DNAD SUBUNIT"/>
    <property type="match status" value="1"/>
</dbReference>
<dbReference type="SUPFAM" id="SSF158499">
    <property type="entry name" value="DnaD domain-like"/>
    <property type="match status" value="1"/>
</dbReference>
<evidence type="ECO:0000259" key="3">
    <source>
        <dbReference type="Pfam" id="PF07261"/>
    </source>
</evidence>
<dbReference type="PANTHER" id="PTHR39196">
    <property type="entry name" value="PRIMOSOME, DNAD SUBUNIT"/>
    <property type="match status" value="1"/>
</dbReference>
<evidence type="ECO:0000313" key="6">
    <source>
        <dbReference type="Proteomes" id="UP000285456"/>
    </source>
</evidence>
<name>A0A417YJY3_9BACI</name>
<proteinExistence type="inferred from homology"/>
<gene>
    <name evidence="5" type="ORF">D1B32_05740</name>
</gene>
<sequence length="315" mass="36771">MARPIKEGLDYFPLDVDIDQDDKIALIEATHGLEGFGVIIKMLMKIYDNSYYYQWEEKEQLLFSRRVNVDINKVNEVINDCLKWGIFSKQLYDNHKILSSTGIQKRYLEASSRRKRVNIDTEYLLLDEKDIKAYRNLVIVDINSIDDDISTQSKVKESKVKESKEKVEEITPPSPTTDDAIVYYQNNIGMIRPGITEEMLDWINDMGDEMVTEALKRSLYRNKPSWGYAKSILKSWHEKGVKTIEQANAEEVEFKNKQTSGKPFYPRQQQAEVVPDWFKNKKHKQAASAEQTSEENNDIAEQQRRLAERLKQFAK</sequence>
<dbReference type="RefSeq" id="WP_118888880.1">
    <property type="nucleotide sequence ID" value="NZ_PHUT01000003.1"/>
</dbReference>
<dbReference type="InterPro" id="IPR025400">
    <property type="entry name" value="Lin1244/Lin1753-like_N"/>
</dbReference>
<dbReference type="Pfam" id="PF14297">
    <property type="entry name" value="Lin1244_N"/>
    <property type="match status" value="1"/>
</dbReference>
<dbReference type="Pfam" id="PF07261">
    <property type="entry name" value="DnaB_2"/>
    <property type="match status" value="1"/>
</dbReference>
<feature type="compositionally biased region" description="Basic and acidic residues" evidence="2">
    <location>
        <begin position="301"/>
        <end position="315"/>
    </location>
</feature>
<feature type="domain" description="DnaB/C C-terminal" evidence="3">
    <location>
        <begin position="183"/>
        <end position="250"/>
    </location>
</feature>
<comment type="caution">
    <text evidence="5">The sequence shown here is derived from an EMBL/GenBank/DDBJ whole genome shotgun (WGS) entry which is preliminary data.</text>
</comment>
<keyword evidence="6" id="KW-1185">Reference proteome</keyword>
<evidence type="ECO:0000259" key="4">
    <source>
        <dbReference type="Pfam" id="PF14297"/>
    </source>
</evidence>
<dbReference type="EMBL" id="QWEH01000003">
    <property type="protein sequence ID" value="RHW33542.1"/>
    <property type="molecule type" value="Genomic_DNA"/>
</dbReference>
<evidence type="ECO:0000256" key="2">
    <source>
        <dbReference type="SAM" id="MobiDB-lite"/>
    </source>
</evidence>
<reference evidence="5 6" key="1">
    <citation type="journal article" date="2007" name="Int. J. Syst. Evol. Microbiol.">
        <title>Oceanobacillus profundus sp. nov., isolated from a deep-sea sediment core.</title>
        <authorList>
            <person name="Kim Y.G."/>
            <person name="Choi D.H."/>
            <person name="Hyun S."/>
            <person name="Cho B.C."/>
        </authorList>
    </citation>
    <scope>NUCLEOTIDE SEQUENCE [LARGE SCALE GENOMIC DNA]</scope>
    <source>
        <strain evidence="5 6">DSM 18246</strain>
    </source>
</reference>
<dbReference type="Proteomes" id="UP000285456">
    <property type="component" value="Unassembled WGS sequence"/>
</dbReference>
<evidence type="ECO:0000313" key="5">
    <source>
        <dbReference type="EMBL" id="RHW33542.1"/>
    </source>
</evidence>
<dbReference type="InterPro" id="IPR034829">
    <property type="entry name" value="DnaD-like_sf"/>
</dbReference>
<accession>A0A417YJY3</accession>
<organism evidence="5 6">
    <name type="scientific">Oceanobacillus profundus</name>
    <dbReference type="NCBI Taxonomy" id="372463"/>
    <lineage>
        <taxon>Bacteria</taxon>
        <taxon>Bacillati</taxon>
        <taxon>Bacillota</taxon>
        <taxon>Bacilli</taxon>
        <taxon>Bacillales</taxon>
        <taxon>Bacillaceae</taxon>
        <taxon>Oceanobacillus</taxon>
    </lineage>
</organism>
<dbReference type="NCBIfam" id="TIGR01446">
    <property type="entry name" value="DnaD_dom"/>
    <property type="match status" value="1"/>
</dbReference>
<evidence type="ECO:0000256" key="1">
    <source>
        <dbReference type="ARBA" id="ARBA00093462"/>
    </source>
</evidence>
<protein>
    <submittedName>
        <fullName evidence="5">DUF4373 domain-containing protein</fullName>
    </submittedName>
</protein>
<feature type="domain" description="Lin1244/Lin1753-like N-terminal" evidence="4">
    <location>
        <begin position="11"/>
        <end position="103"/>
    </location>
</feature>
<dbReference type="Gene3D" id="1.10.10.630">
    <property type="entry name" value="DnaD domain-like"/>
    <property type="match status" value="1"/>
</dbReference>
<feature type="region of interest" description="Disordered" evidence="2">
    <location>
        <begin position="277"/>
        <end position="315"/>
    </location>
</feature>